<keyword evidence="9" id="KW-1185">Reference proteome</keyword>
<dbReference type="InterPro" id="IPR001763">
    <property type="entry name" value="Rhodanese-like_dom"/>
</dbReference>
<dbReference type="GO" id="GO:0004792">
    <property type="term" value="F:thiosulfate-cyanide sulfurtransferase activity"/>
    <property type="evidence" value="ECO:0007669"/>
    <property type="project" value="InterPro"/>
</dbReference>
<dbReference type="FunFam" id="3.40.250.10:FF:000015">
    <property type="entry name" value="Sulfurtransferase"/>
    <property type="match status" value="1"/>
</dbReference>
<dbReference type="InterPro" id="IPR001307">
    <property type="entry name" value="Thiosulphate_STrfase_CS"/>
</dbReference>
<keyword evidence="3 6" id="KW-0808">Transferase</keyword>
<dbReference type="CDD" id="cd01448">
    <property type="entry name" value="TST_Repeat_1"/>
    <property type="match status" value="1"/>
</dbReference>
<evidence type="ECO:0000256" key="3">
    <source>
        <dbReference type="ARBA" id="ARBA00022679"/>
    </source>
</evidence>
<keyword evidence="4" id="KW-0677">Repeat</keyword>
<evidence type="ECO:0000313" key="9">
    <source>
        <dbReference type="Proteomes" id="UP000501891"/>
    </source>
</evidence>
<organism evidence="8 9">
    <name type="scientific">Aerophototrophica crusticola</name>
    <dbReference type="NCBI Taxonomy" id="1709002"/>
    <lineage>
        <taxon>Bacteria</taxon>
        <taxon>Pseudomonadati</taxon>
        <taxon>Pseudomonadota</taxon>
        <taxon>Alphaproteobacteria</taxon>
        <taxon>Rhodospirillales</taxon>
        <taxon>Rhodospirillaceae</taxon>
        <taxon>Aerophototrophica</taxon>
    </lineage>
</organism>
<sequence>MATARDPLVTVEWLASRLGDPSVRVLDASWHLPTLKRDPRAEFLAGHIPGARFFDIDALSAPGTDLPHMLPSPAAFGEALGALGIGSGDTVVVYDSVGISSAPRAWWMFRAFGHLDVFVLDGGLPAWTAAGHPVETGEPSPAEPRSFRARLDPALVRDVADIRANLETGSEQVVDARAAGRFEGTAPEPRPGLRMGHIPGSLNLPFTDLLDPATKTLLPADTLRDRFKAAGVDLSRPVTTSCGSGITACVLALALYRIGRSDVPVYDGSWAEWGAREDLPLATGPAHG</sequence>
<dbReference type="PANTHER" id="PTHR11364">
    <property type="entry name" value="THIOSULFATE SULFERTANSFERASE"/>
    <property type="match status" value="1"/>
</dbReference>
<gene>
    <name evidence="8" type="primary">sseA</name>
    <name evidence="8" type="ORF">HHL28_07260</name>
</gene>
<evidence type="ECO:0000256" key="6">
    <source>
        <dbReference type="RuleBase" id="RU000507"/>
    </source>
</evidence>
<dbReference type="PROSITE" id="PS00683">
    <property type="entry name" value="RHODANESE_2"/>
    <property type="match status" value="1"/>
</dbReference>
<dbReference type="Gene3D" id="3.40.250.10">
    <property type="entry name" value="Rhodanese-like domain"/>
    <property type="match status" value="2"/>
</dbReference>
<dbReference type="SUPFAM" id="SSF52821">
    <property type="entry name" value="Rhodanese/Cell cycle control phosphatase"/>
    <property type="match status" value="2"/>
</dbReference>
<dbReference type="NCBIfam" id="NF008557">
    <property type="entry name" value="PRK11493.1"/>
    <property type="match status" value="1"/>
</dbReference>
<dbReference type="PROSITE" id="PS00380">
    <property type="entry name" value="RHODANESE_1"/>
    <property type="match status" value="1"/>
</dbReference>
<dbReference type="PANTHER" id="PTHR11364:SF27">
    <property type="entry name" value="SULFURTRANSFERASE"/>
    <property type="match status" value="1"/>
</dbReference>
<evidence type="ECO:0000256" key="4">
    <source>
        <dbReference type="ARBA" id="ARBA00022737"/>
    </source>
</evidence>
<feature type="domain" description="Rhodanese" evidence="7">
    <location>
        <begin position="19"/>
        <end position="136"/>
    </location>
</feature>
<dbReference type="Proteomes" id="UP000501891">
    <property type="component" value="Chromosome"/>
</dbReference>
<proteinExistence type="predicted"/>
<keyword evidence="2" id="KW-0963">Cytoplasm</keyword>
<comment type="subcellular location">
    <subcellularLocation>
        <location evidence="1">Cytoplasm</location>
    </subcellularLocation>
</comment>
<dbReference type="EMBL" id="CP051775">
    <property type="protein sequence ID" value="QJE72917.1"/>
    <property type="molecule type" value="Genomic_DNA"/>
</dbReference>
<evidence type="ECO:0000256" key="2">
    <source>
        <dbReference type="ARBA" id="ARBA00022490"/>
    </source>
</evidence>
<dbReference type="InterPro" id="IPR036873">
    <property type="entry name" value="Rhodanese-like_dom_sf"/>
</dbReference>
<feature type="domain" description="Rhodanese" evidence="7">
    <location>
        <begin position="167"/>
        <end position="282"/>
    </location>
</feature>
<evidence type="ECO:0000259" key="7">
    <source>
        <dbReference type="PROSITE" id="PS50206"/>
    </source>
</evidence>
<dbReference type="PROSITE" id="PS50206">
    <property type="entry name" value="RHODANESE_3"/>
    <property type="match status" value="2"/>
</dbReference>
<accession>A0A858R688</accession>
<dbReference type="AlphaFoldDB" id="A0A858R688"/>
<protein>
    <recommendedName>
        <fullName evidence="6">Sulfurtransferase</fullName>
    </recommendedName>
</protein>
<dbReference type="CDD" id="cd01449">
    <property type="entry name" value="TST_Repeat_2"/>
    <property type="match status" value="1"/>
</dbReference>
<dbReference type="InterPro" id="IPR045078">
    <property type="entry name" value="TST/MPST-like"/>
</dbReference>
<evidence type="ECO:0000256" key="5">
    <source>
        <dbReference type="ARBA" id="ARBA00051793"/>
    </source>
</evidence>
<dbReference type="Pfam" id="PF00581">
    <property type="entry name" value="Rhodanese"/>
    <property type="match status" value="2"/>
</dbReference>
<comment type="catalytic activity">
    <reaction evidence="5">
        <text>2-oxo-3-sulfanylpropanoate + [thioredoxin]-dithiol = [thioredoxin]-disulfide + hydrogen sulfide + pyruvate + H(+)</text>
        <dbReference type="Rhea" id="RHEA:21740"/>
        <dbReference type="Rhea" id="RHEA-COMP:10698"/>
        <dbReference type="Rhea" id="RHEA-COMP:10700"/>
        <dbReference type="ChEBI" id="CHEBI:15361"/>
        <dbReference type="ChEBI" id="CHEBI:15378"/>
        <dbReference type="ChEBI" id="CHEBI:29919"/>
        <dbReference type="ChEBI" id="CHEBI:29950"/>
        <dbReference type="ChEBI" id="CHEBI:50058"/>
        <dbReference type="ChEBI" id="CHEBI:57678"/>
        <dbReference type="EC" id="2.8.1.2"/>
    </reaction>
    <physiologicalReaction direction="left-to-right" evidence="5">
        <dbReference type="Rhea" id="RHEA:21741"/>
    </physiologicalReaction>
</comment>
<evidence type="ECO:0000256" key="1">
    <source>
        <dbReference type="ARBA" id="ARBA00004496"/>
    </source>
</evidence>
<dbReference type="KEGG" id="acru:HHL28_07260"/>
<evidence type="ECO:0000313" key="8">
    <source>
        <dbReference type="EMBL" id="QJE72917.1"/>
    </source>
</evidence>
<reference evidence="8" key="1">
    <citation type="submission" date="2020-04" db="EMBL/GenBank/DDBJ databases">
        <title>A desert anoxygenic phototrophic bacterium fixes CO2 using RubisCO under aerobic conditions.</title>
        <authorList>
            <person name="Tang K."/>
        </authorList>
    </citation>
    <scope>NUCLEOTIDE SEQUENCE [LARGE SCALE GENOMIC DNA]</scope>
    <source>
        <strain evidence="8">MIMtkB3</strain>
    </source>
</reference>
<dbReference type="SMART" id="SM00450">
    <property type="entry name" value="RHOD"/>
    <property type="match status" value="2"/>
</dbReference>
<name>A0A858R688_9PROT</name>
<dbReference type="FunFam" id="3.40.250.10:FF:000001">
    <property type="entry name" value="Sulfurtransferase"/>
    <property type="match status" value="1"/>
</dbReference>
<dbReference type="GO" id="GO:0016784">
    <property type="term" value="F:3-mercaptopyruvate sulfurtransferase activity"/>
    <property type="evidence" value="ECO:0007669"/>
    <property type="project" value="UniProtKB-EC"/>
</dbReference>
<dbReference type="GO" id="GO:0005737">
    <property type="term" value="C:cytoplasm"/>
    <property type="evidence" value="ECO:0007669"/>
    <property type="project" value="UniProtKB-SubCell"/>
</dbReference>